<evidence type="ECO:0000259" key="1">
    <source>
        <dbReference type="SMART" id="SM00731"/>
    </source>
</evidence>
<dbReference type="InterPro" id="IPR006640">
    <property type="entry name" value="SprT-like_domain"/>
</dbReference>
<organism evidence="2 3">
    <name type="scientific">Isoptericola sediminis</name>
    <dbReference type="NCBI Taxonomy" id="2733572"/>
    <lineage>
        <taxon>Bacteria</taxon>
        <taxon>Bacillati</taxon>
        <taxon>Actinomycetota</taxon>
        <taxon>Actinomycetes</taxon>
        <taxon>Micrococcales</taxon>
        <taxon>Promicromonosporaceae</taxon>
        <taxon>Isoptericola</taxon>
    </lineage>
</organism>
<name>A0A849KFH2_9MICO</name>
<reference evidence="2 3" key="1">
    <citation type="submission" date="2020-05" db="EMBL/GenBank/DDBJ databases">
        <title>Genome sequence of Isoptericola sp. JC619 isolated from Chilika lagoon, India.</title>
        <authorList>
            <person name="Kumar D."/>
            <person name="Appam K."/>
            <person name="Gandham S."/>
            <person name="Uppada J."/>
            <person name="Sasikala C."/>
            <person name="Venkata Ramana C."/>
        </authorList>
    </citation>
    <scope>NUCLEOTIDE SEQUENCE [LARGE SCALE GENOMIC DNA]</scope>
    <source>
        <strain evidence="2 3">JC619</strain>
    </source>
</reference>
<gene>
    <name evidence="2" type="ORF">HLI28_07125</name>
</gene>
<dbReference type="Pfam" id="PF10263">
    <property type="entry name" value="SprT-like"/>
    <property type="match status" value="1"/>
</dbReference>
<evidence type="ECO:0000313" key="3">
    <source>
        <dbReference type="Proteomes" id="UP000557204"/>
    </source>
</evidence>
<accession>A0A849KFH2</accession>
<evidence type="ECO:0000313" key="2">
    <source>
        <dbReference type="EMBL" id="NNU27313.1"/>
    </source>
</evidence>
<sequence>MPLPELGIIARRLMNDHGLSDWTFRWDRAVRRAGLTRHRDRVISLSTPLMRQFPRDEATNTILHEIAHALVGPTHGHGKVWKAKAAEIGARPERCYDSSIARVEGDWTGECPVGHTRDLHRAPKNLRVSCGTCSPRRFDETYLLSWRWRGTPILEPGTTVDLRGDHAWTGHGGSITHVKGTRYVVRFSDGTALRVPFRLAAPVDGERTP</sequence>
<dbReference type="SMART" id="SM00731">
    <property type="entry name" value="SprT"/>
    <property type="match status" value="1"/>
</dbReference>
<proteinExistence type="predicted"/>
<dbReference type="AlphaFoldDB" id="A0A849KFH2"/>
<feature type="domain" description="SprT-like" evidence="1">
    <location>
        <begin position="7"/>
        <end position="141"/>
    </location>
</feature>
<dbReference type="GO" id="GO:0006950">
    <property type="term" value="P:response to stress"/>
    <property type="evidence" value="ECO:0007669"/>
    <property type="project" value="UniProtKB-ARBA"/>
</dbReference>
<dbReference type="EMBL" id="JABFAJ010000012">
    <property type="protein sequence ID" value="NNU27313.1"/>
    <property type="molecule type" value="Genomic_DNA"/>
</dbReference>
<dbReference type="Proteomes" id="UP000557204">
    <property type="component" value="Unassembled WGS sequence"/>
</dbReference>
<protein>
    <submittedName>
        <fullName evidence="2">SprT domain-containing protein</fullName>
    </submittedName>
</protein>
<keyword evidence="3" id="KW-1185">Reference proteome</keyword>
<comment type="caution">
    <text evidence="2">The sequence shown here is derived from an EMBL/GenBank/DDBJ whole genome shotgun (WGS) entry which is preliminary data.</text>
</comment>